<name>D4ZEF2_SHEVD</name>
<gene>
    <name evidence="2" type="ordered locus">SVI_0211</name>
</gene>
<dbReference type="Proteomes" id="UP000002350">
    <property type="component" value="Chromosome"/>
</dbReference>
<dbReference type="AlphaFoldDB" id="D4ZEF2"/>
<dbReference type="HOGENOM" id="CLU_1814504_0_0_6"/>
<dbReference type="STRING" id="637905.SVI_0211"/>
<feature type="compositionally biased region" description="Low complexity" evidence="1">
    <location>
        <begin position="50"/>
        <end position="65"/>
    </location>
</feature>
<dbReference type="OrthoDB" id="6263303at2"/>
<organism evidence="2 3">
    <name type="scientific">Shewanella violacea (strain JCM 10179 / CIP 106290 / LMG 19151 / DSS12)</name>
    <dbReference type="NCBI Taxonomy" id="637905"/>
    <lineage>
        <taxon>Bacteria</taxon>
        <taxon>Pseudomonadati</taxon>
        <taxon>Pseudomonadota</taxon>
        <taxon>Gammaproteobacteria</taxon>
        <taxon>Alteromonadales</taxon>
        <taxon>Shewanellaceae</taxon>
        <taxon>Shewanella</taxon>
    </lineage>
</organism>
<dbReference type="RefSeq" id="WP_013049497.1">
    <property type="nucleotide sequence ID" value="NC_014012.1"/>
</dbReference>
<accession>D4ZEF2</accession>
<reference evidence="3" key="1">
    <citation type="journal article" date="2010" name="Mol. Biosyst.">
        <title>Complete genome sequence and comparative analysis of Shewanella violacea, a psychrophilic and piezophilic bacterium from deep sea floor sediments.</title>
        <authorList>
            <person name="Aono E."/>
            <person name="Baba T."/>
            <person name="Ara T."/>
            <person name="Nishi T."/>
            <person name="Nakamichi T."/>
            <person name="Inamoto E."/>
            <person name="Toyonaga H."/>
            <person name="Hasegawa M."/>
            <person name="Takai Y."/>
            <person name="Okumura Y."/>
            <person name="Baba M."/>
            <person name="Tomita M."/>
            <person name="Kato C."/>
            <person name="Oshima T."/>
            <person name="Nakasone K."/>
            <person name="Mori H."/>
        </authorList>
    </citation>
    <scope>NUCLEOTIDE SEQUENCE [LARGE SCALE GENOMIC DNA]</scope>
    <source>
        <strain evidence="3">JCM 10179 / CIP 106290 / LMG 19151 / DSS12</strain>
    </source>
</reference>
<sequence>MLKQMTHLVLIITLVGQFLLTPVMAMPRFLHALTHAHMSEMDSSDTRMKMSMAQAQAQQSSRVTSQVTYSSDLDTSSKVEMAMHHGEKECATLVANMMANNGDILIDCDALCEMMAAGGCISHCASPSGILIHPQFSLLIPESNGKVHTLSWSTQTVDLATFNPPPIWTSLT</sequence>
<feature type="region of interest" description="Disordered" evidence="1">
    <location>
        <begin position="43"/>
        <end position="65"/>
    </location>
</feature>
<evidence type="ECO:0000313" key="2">
    <source>
        <dbReference type="EMBL" id="BAJ00182.1"/>
    </source>
</evidence>
<keyword evidence="3" id="KW-1185">Reference proteome</keyword>
<dbReference type="eggNOG" id="ENOG5030YZV">
    <property type="taxonomic scope" value="Bacteria"/>
</dbReference>
<dbReference type="KEGG" id="svo:SVI_0211"/>
<proteinExistence type="predicted"/>
<evidence type="ECO:0000313" key="3">
    <source>
        <dbReference type="Proteomes" id="UP000002350"/>
    </source>
</evidence>
<evidence type="ECO:0000256" key="1">
    <source>
        <dbReference type="SAM" id="MobiDB-lite"/>
    </source>
</evidence>
<protein>
    <submittedName>
        <fullName evidence="2">Uncharacterized protein</fullName>
    </submittedName>
</protein>
<dbReference type="EMBL" id="AP011177">
    <property type="protein sequence ID" value="BAJ00182.1"/>
    <property type="molecule type" value="Genomic_DNA"/>
</dbReference>